<organism evidence="5">
    <name type="scientific">Cuerna arida</name>
    <dbReference type="NCBI Taxonomy" id="1464854"/>
    <lineage>
        <taxon>Eukaryota</taxon>
        <taxon>Metazoa</taxon>
        <taxon>Ecdysozoa</taxon>
        <taxon>Arthropoda</taxon>
        <taxon>Hexapoda</taxon>
        <taxon>Insecta</taxon>
        <taxon>Pterygota</taxon>
        <taxon>Neoptera</taxon>
        <taxon>Paraneoptera</taxon>
        <taxon>Hemiptera</taxon>
        <taxon>Auchenorrhyncha</taxon>
        <taxon>Membracoidea</taxon>
        <taxon>Cicadellidae</taxon>
        <taxon>Cicadellinae</taxon>
        <taxon>Proconiini</taxon>
        <taxon>Cuerna</taxon>
    </lineage>
</organism>
<gene>
    <name evidence="5" type="ORF">g.25183</name>
</gene>
<keyword evidence="2" id="KW-0813">Transport</keyword>
<name>A0A1B6GII8_9HEMI</name>
<dbReference type="Pfam" id="PF11715">
    <property type="entry name" value="Beta-prop_Nup120_160"/>
    <property type="match status" value="1"/>
</dbReference>
<evidence type="ECO:0000256" key="2">
    <source>
        <dbReference type="ARBA" id="ARBA00022448"/>
    </source>
</evidence>
<evidence type="ECO:0000313" key="5">
    <source>
        <dbReference type="EMBL" id="JAS62258.1"/>
    </source>
</evidence>
<evidence type="ECO:0000256" key="3">
    <source>
        <dbReference type="ARBA" id="ARBA00023242"/>
    </source>
</evidence>
<reference evidence="5" key="1">
    <citation type="submission" date="2015-11" db="EMBL/GenBank/DDBJ databases">
        <title>De novo transcriptome assembly of four potential Pierce s Disease insect vectors from Arizona vineyards.</title>
        <authorList>
            <person name="Tassone E.E."/>
        </authorList>
    </citation>
    <scope>NUCLEOTIDE SEQUENCE</scope>
</reference>
<proteinExistence type="predicted"/>
<dbReference type="InterPro" id="IPR059141">
    <property type="entry name" value="Beta-prop_Nup120_160"/>
</dbReference>
<feature type="domain" description="Nucleoporin Nup120/160 beta-propeller" evidence="4">
    <location>
        <begin position="56"/>
        <end position="514"/>
    </location>
</feature>
<dbReference type="AlphaFoldDB" id="A0A1B6GII8"/>
<dbReference type="PANTHER" id="PTHR21286:SF0">
    <property type="entry name" value="NUCLEAR PORE COMPLEX PROTEIN NUP160"/>
    <property type="match status" value="1"/>
</dbReference>
<protein>
    <recommendedName>
        <fullName evidence="4">Nucleoporin Nup120/160 beta-propeller domain-containing protein</fullName>
    </recommendedName>
</protein>
<sequence>MSSSLQFREVIPDQTRPENWKEITLNTGGTPSTLQDVKVQQRAGGFCYKRPNLRNRFIYWRTNHDVLELVEESLDVNLVGNHLRYRFTDTPILEGISVHETINSVVVLVATVSSVHRLTYRHPDKIVVQENSELRVPSIFRDVTALEARDPSTYHVINSSPCLPHTSASCLTAKCDAVFALALATGSILLVTLDTPTGSTSTLELRHESLMPRFLSGITEAFLGRNNEDTVPVSLVLHNIHNEMYLFSVCQNGQLRAWSCSRVQCLSFTDVSDKHQPRVLGAQKHVIRKTTNSRGDLVLGIYFCFSERSHIVVVEPRLDSGICTYTTHNSIFTLENHDLVEMLLADGGQEVWCVWVTGTGDTAVSHTHVNSGSWSWVTLEPPPPLALSPDPTLDPHQLYLDAIFRPGLFSVSDITKALTINRRGLSELDQSELNLRQQVCLMVGQEIIAEVSQYDVTDEEYIEVAQRCWSRLYSCCVQYHQTGTPALSLLSLPNCMLVLKKHGLSLLRPLDYLESTVLDGRLTSDDGESYLMRVLLSIDPGEEAFSKVDQALHLHTPLDAPISELVNEMDLNNLENVIQTQSKKQLLPAITSVLRILNDPETSIREDGLLHCLRSDLGLSTIVSSLDQIVNVRLSICRWVMVLLRLCKWDTSETQLWMSAQRVARQLWAQRWLCQALSHNHGHLVLTQFIFQEGITQHSILKSASTLAHYTWPGSPDECGRLAQFLLDTKEHLLVQELARLAPSKTWHILLVHSLLETGEAYKAFDLVSVRGADIPHYIQMIQLFKEHNCPDLVLELAQLAVTEAEPDDPNLVPR</sequence>
<comment type="subcellular location">
    <subcellularLocation>
        <location evidence="1">Nucleus</location>
    </subcellularLocation>
</comment>
<accession>A0A1B6GII8</accession>
<dbReference type="GO" id="GO:0017056">
    <property type="term" value="F:structural constituent of nuclear pore"/>
    <property type="evidence" value="ECO:0007669"/>
    <property type="project" value="TreeGrafter"/>
</dbReference>
<dbReference type="InterPro" id="IPR021717">
    <property type="entry name" value="Nucleoporin_Nup160"/>
</dbReference>
<dbReference type="PANTHER" id="PTHR21286">
    <property type="entry name" value="NUCLEAR PORE COMPLEX PROTEIN NUP160"/>
    <property type="match status" value="1"/>
</dbReference>
<evidence type="ECO:0000256" key="1">
    <source>
        <dbReference type="ARBA" id="ARBA00004123"/>
    </source>
</evidence>
<evidence type="ECO:0000259" key="4">
    <source>
        <dbReference type="Pfam" id="PF11715"/>
    </source>
</evidence>
<dbReference type="EMBL" id="GECZ01007511">
    <property type="protein sequence ID" value="JAS62258.1"/>
    <property type="molecule type" value="Transcribed_RNA"/>
</dbReference>
<dbReference type="GO" id="GO:0005643">
    <property type="term" value="C:nuclear pore"/>
    <property type="evidence" value="ECO:0007669"/>
    <property type="project" value="TreeGrafter"/>
</dbReference>
<keyword evidence="3" id="KW-0539">Nucleus</keyword>